<dbReference type="EMBL" id="AYZJ01000098">
    <property type="protein sequence ID" value="KRN18144.1"/>
    <property type="molecule type" value="Genomic_DNA"/>
</dbReference>
<dbReference type="PANTHER" id="PTHR21240">
    <property type="entry name" value="2-AMINO-3-CARBOXYLMUCONATE-6-SEMIALDEHYDE DECARBOXYLASE"/>
    <property type="match status" value="1"/>
</dbReference>
<proteinExistence type="predicted"/>
<comment type="caution">
    <text evidence="3">The sequence shown here is derived from an EMBL/GenBank/DDBJ whole genome shotgun (WGS) entry which is preliminary data.</text>
</comment>
<dbReference type="InterPro" id="IPR006680">
    <property type="entry name" value="Amidohydro-rel"/>
</dbReference>
<gene>
    <name evidence="3" type="ORF">FC75_GL000836</name>
</gene>
<sequence>MGLFNQEATNMKLITLEEHWESQRVNDAAKPYMPKPANPHKNSDDHSIEEFVAKTKRDNTELISAGERRLAFMDQNEIQMQIMGYGDDTPQNLDPKVAIDLCKMANDDLAKAISAHPDRLGGWATLPVGNPEAAAAELERAVKQLGLQGAMIHGYYDGHMFDDPMYEPIFAKAEELDVPLYFHPAVIPEEISEHYYQGQGWSELTAFTFAGAGWGWHEDLGVQMIRLILAGVFDRHPKLKIITGHWGEMVPNFLERMDQTLGLTVHLDRSISQTYRDNFYITPSGMFFPAQLTLAMTEVGADHLLYSLDYPYNHPADAQKFLTESDLTQADQEKIANQNAAALLHLN</sequence>
<dbReference type="GO" id="GO:0019748">
    <property type="term" value="P:secondary metabolic process"/>
    <property type="evidence" value="ECO:0007669"/>
    <property type="project" value="TreeGrafter"/>
</dbReference>
<dbReference type="InterPro" id="IPR032465">
    <property type="entry name" value="ACMSD"/>
</dbReference>
<dbReference type="OrthoDB" id="9777673at2"/>
<protein>
    <recommendedName>
        <fullName evidence="2">Amidohydrolase-related domain-containing protein</fullName>
    </recommendedName>
</protein>
<name>A0A0R2EP28_9LACO</name>
<keyword evidence="1" id="KW-0456">Lyase</keyword>
<dbReference type="GO" id="GO:0016831">
    <property type="term" value="F:carboxy-lyase activity"/>
    <property type="evidence" value="ECO:0007669"/>
    <property type="project" value="InterPro"/>
</dbReference>
<dbReference type="GO" id="GO:0016787">
    <property type="term" value="F:hydrolase activity"/>
    <property type="evidence" value="ECO:0007669"/>
    <property type="project" value="InterPro"/>
</dbReference>
<evidence type="ECO:0000313" key="4">
    <source>
        <dbReference type="Proteomes" id="UP000050865"/>
    </source>
</evidence>
<evidence type="ECO:0000256" key="1">
    <source>
        <dbReference type="ARBA" id="ARBA00023239"/>
    </source>
</evidence>
<evidence type="ECO:0000259" key="2">
    <source>
        <dbReference type="Pfam" id="PF04909"/>
    </source>
</evidence>
<dbReference type="Proteomes" id="UP000050865">
    <property type="component" value="Unassembled WGS sequence"/>
</dbReference>
<dbReference type="PANTHER" id="PTHR21240:SF30">
    <property type="entry name" value="AMIDOHYDROLASE-RELATED DOMAIN-CONTAINING PROTEIN-RELATED"/>
    <property type="match status" value="1"/>
</dbReference>
<dbReference type="GO" id="GO:0005829">
    <property type="term" value="C:cytosol"/>
    <property type="evidence" value="ECO:0007669"/>
    <property type="project" value="TreeGrafter"/>
</dbReference>
<dbReference type="STRING" id="1423730.FC75_GL000836"/>
<dbReference type="InterPro" id="IPR032466">
    <property type="entry name" value="Metal_Hydrolase"/>
</dbReference>
<dbReference type="Gene3D" id="3.20.20.140">
    <property type="entry name" value="Metal-dependent hydrolases"/>
    <property type="match status" value="1"/>
</dbReference>
<organism evidence="3 4">
    <name type="scientific">Lacticaseibacillus camelliae DSM 22697 = JCM 13995</name>
    <dbReference type="NCBI Taxonomy" id="1423730"/>
    <lineage>
        <taxon>Bacteria</taxon>
        <taxon>Bacillati</taxon>
        <taxon>Bacillota</taxon>
        <taxon>Bacilli</taxon>
        <taxon>Lactobacillales</taxon>
        <taxon>Lactobacillaceae</taxon>
        <taxon>Lacticaseibacillus</taxon>
    </lineage>
</organism>
<dbReference type="SUPFAM" id="SSF51556">
    <property type="entry name" value="Metallo-dependent hydrolases"/>
    <property type="match status" value="1"/>
</dbReference>
<evidence type="ECO:0000313" key="3">
    <source>
        <dbReference type="EMBL" id="KRN18144.1"/>
    </source>
</evidence>
<reference evidence="3 4" key="1">
    <citation type="journal article" date="2015" name="Genome Announc.">
        <title>Expanding the biotechnology potential of lactobacilli through comparative genomics of 213 strains and associated genera.</title>
        <authorList>
            <person name="Sun Z."/>
            <person name="Harris H.M."/>
            <person name="McCann A."/>
            <person name="Guo C."/>
            <person name="Argimon S."/>
            <person name="Zhang W."/>
            <person name="Yang X."/>
            <person name="Jeffery I.B."/>
            <person name="Cooney J.C."/>
            <person name="Kagawa T.F."/>
            <person name="Liu W."/>
            <person name="Song Y."/>
            <person name="Salvetti E."/>
            <person name="Wrobel A."/>
            <person name="Rasinkangas P."/>
            <person name="Parkhill J."/>
            <person name="Rea M.C."/>
            <person name="O'Sullivan O."/>
            <person name="Ritari J."/>
            <person name="Douillard F.P."/>
            <person name="Paul Ross R."/>
            <person name="Yang R."/>
            <person name="Briner A.E."/>
            <person name="Felis G.E."/>
            <person name="de Vos W.M."/>
            <person name="Barrangou R."/>
            <person name="Klaenhammer T.R."/>
            <person name="Caufield P.W."/>
            <person name="Cui Y."/>
            <person name="Zhang H."/>
            <person name="O'Toole P.W."/>
        </authorList>
    </citation>
    <scope>NUCLEOTIDE SEQUENCE [LARGE SCALE GENOMIC DNA]</scope>
    <source>
        <strain evidence="3 4">DSM 22697</strain>
    </source>
</reference>
<feature type="domain" description="Amidohydrolase-related" evidence="2">
    <location>
        <begin position="69"/>
        <end position="346"/>
    </location>
</feature>
<dbReference type="AlphaFoldDB" id="A0A0R2EP28"/>
<dbReference type="Pfam" id="PF04909">
    <property type="entry name" value="Amidohydro_2"/>
    <property type="match status" value="1"/>
</dbReference>
<accession>A0A0R2EP28</accession>
<dbReference type="PATRIC" id="fig|1423730.4.peg.882"/>
<keyword evidence="4" id="KW-1185">Reference proteome</keyword>